<comment type="caution">
    <text evidence="4">The sequence shown here is derived from an EMBL/GenBank/DDBJ whole genome shotgun (WGS) entry which is preliminary data.</text>
</comment>
<dbReference type="AlphaFoldDB" id="A0A811N958"/>
<feature type="domain" description="FAR1" evidence="2">
    <location>
        <begin position="123"/>
        <end position="191"/>
    </location>
</feature>
<name>A0A811N958_9POAL</name>
<dbReference type="InterPro" id="IPR018289">
    <property type="entry name" value="MULE_transposase_dom"/>
</dbReference>
<evidence type="ECO:0008006" key="6">
    <source>
        <dbReference type="Google" id="ProtNLM"/>
    </source>
</evidence>
<evidence type="ECO:0000313" key="5">
    <source>
        <dbReference type="Proteomes" id="UP000604825"/>
    </source>
</evidence>
<feature type="region of interest" description="Disordered" evidence="1">
    <location>
        <begin position="1"/>
        <end position="88"/>
    </location>
</feature>
<gene>
    <name evidence="4" type="ORF">NCGR_LOCUS14340</name>
</gene>
<dbReference type="PANTHER" id="PTHR47482:SF23">
    <property type="entry name" value="PROTEIN FAR1-RELATED SEQUENCE"/>
    <property type="match status" value="1"/>
</dbReference>
<accession>A0A811N958</accession>
<feature type="compositionally biased region" description="Gly residues" evidence="1">
    <location>
        <begin position="52"/>
        <end position="68"/>
    </location>
</feature>
<protein>
    <recommendedName>
        <fullName evidence="6">Protein FAR1-RELATED SEQUENCE</fullName>
    </recommendedName>
</protein>
<dbReference type="InterPro" id="IPR004330">
    <property type="entry name" value="FAR1_DNA_bnd_dom"/>
</dbReference>
<dbReference type="Pfam" id="PF03101">
    <property type="entry name" value="FAR1"/>
    <property type="match status" value="1"/>
</dbReference>
<organism evidence="4 5">
    <name type="scientific">Miscanthus lutarioriparius</name>
    <dbReference type="NCBI Taxonomy" id="422564"/>
    <lineage>
        <taxon>Eukaryota</taxon>
        <taxon>Viridiplantae</taxon>
        <taxon>Streptophyta</taxon>
        <taxon>Embryophyta</taxon>
        <taxon>Tracheophyta</taxon>
        <taxon>Spermatophyta</taxon>
        <taxon>Magnoliopsida</taxon>
        <taxon>Liliopsida</taxon>
        <taxon>Poales</taxon>
        <taxon>Poaceae</taxon>
        <taxon>PACMAD clade</taxon>
        <taxon>Panicoideae</taxon>
        <taxon>Andropogonodae</taxon>
        <taxon>Andropogoneae</taxon>
        <taxon>Saccharinae</taxon>
        <taxon>Miscanthus</taxon>
    </lineage>
</organism>
<sequence>MAGAPGAGGGRGGHGERVERRSRGRGVALRRPPGVRLRGSGSAGAEAAREGGPAGGRAVVGGDPGSGGARRFRQGSVPPERASKRGGVSAYEQSLKDYVDRMSIIVISPSVGMFFDSRAEVYEFYNLHSWELGFGIRCNMTVGKSVVSQDIVCSCEGKPELSNTGSAQTDCKAMIRLHRSDDNRWYIQEFRVNISVGLLTTTSSPKNLVRRLRDDHVDLSKKCHSIYEYFWGMENYKFVKGDLKSLCKNISSDLSDIDPDKTIELFDDFGSLRRDDPSFMFRIELDDIEDQFNTVLWTNGHSRMQYAHFGDTITFDTTYRTNLYGIPFGLFVGVNNHHQSIILGGALMRRKTVESFKWLFCEFVILMGGKAPSTILTGGNPGGVTGNNSQMVPLNRSINMFVRHYNKLQSDLNSKESSEENRSRKEIPAGNIVKCWTMDARDTVPVHLIENDRAAENSKSFRTSELFIVAMKFAKSGSRSDQAFEASMACLDRLELELLELSEDEDVSELSEQSSISAVTTDDAASALGGSETD</sequence>
<proteinExistence type="predicted"/>
<evidence type="ECO:0000259" key="2">
    <source>
        <dbReference type="Pfam" id="PF03101"/>
    </source>
</evidence>
<reference evidence="4" key="1">
    <citation type="submission" date="2020-10" db="EMBL/GenBank/DDBJ databases">
        <authorList>
            <person name="Han B."/>
            <person name="Lu T."/>
            <person name="Zhao Q."/>
            <person name="Huang X."/>
            <person name="Zhao Y."/>
        </authorList>
    </citation>
    <scope>NUCLEOTIDE SEQUENCE</scope>
</reference>
<evidence type="ECO:0000256" key="1">
    <source>
        <dbReference type="SAM" id="MobiDB-lite"/>
    </source>
</evidence>
<evidence type="ECO:0000313" key="4">
    <source>
        <dbReference type="EMBL" id="CAD6220926.1"/>
    </source>
</evidence>
<keyword evidence="5" id="KW-1185">Reference proteome</keyword>
<dbReference type="Pfam" id="PF10551">
    <property type="entry name" value="MULE"/>
    <property type="match status" value="1"/>
</dbReference>
<feature type="compositionally biased region" description="Gly residues" evidence="1">
    <location>
        <begin position="1"/>
        <end position="12"/>
    </location>
</feature>
<feature type="domain" description="MULE transposase" evidence="3">
    <location>
        <begin position="313"/>
        <end position="379"/>
    </location>
</feature>
<dbReference type="OrthoDB" id="646615at2759"/>
<dbReference type="PANTHER" id="PTHR47482">
    <property type="entry name" value="OS11G0632001 PROTEIN"/>
    <property type="match status" value="1"/>
</dbReference>
<dbReference type="EMBL" id="CAJGYO010000003">
    <property type="protein sequence ID" value="CAD6220926.1"/>
    <property type="molecule type" value="Genomic_DNA"/>
</dbReference>
<dbReference type="Proteomes" id="UP000604825">
    <property type="component" value="Unassembled WGS sequence"/>
</dbReference>
<evidence type="ECO:0000259" key="3">
    <source>
        <dbReference type="Pfam" id="PF10551"/>
    </source>
</evidence>
<feature type="region of interest" description="Disordered" evidence="1">
    <location>
        <begin position="505"/>
        <end position="534"/>
    </location>
</feature>